<evidence type="ECO:0000313" key="1">
    <source>
        <dbReference type="EMBL" id="KAK7462726.1"/>
    </source>
</evidence>
<organism evidence="1 2">
    <name type="scientific">Marasmiellus scandens</name>
    <dbReference type="NCBI Taxonomy" id="2682957"/>
    <lineage>
        <taxon>Eukaryota</taxon>
        <taxon>Fungi</taxon>
        <taxon>Dikarya</taxon>
        <taxon>Basidiomycota</taxon>
        <taxon>Agaricomycotina</taxon>
        <taxon>Agaricomycetes</taxon>
        <taxon>Agaricomycetidae</taxon>
        <taxon>Agaricales</taxon>
        <taxon>Marasmiineae</taxon>
        <taxon>Omphalotaceae</taxon>
        <taxon>Marasmiellus</taxon>
    </lineage>
</organism>
<evidence type="ECO:0000313" key="2">
    <source>
        <dbReference type="Proteomes" id="UP001498398"/>
    </source>
</evidence>
<keyword evidence="2" id="KW-1185">Reference proteome</keyword>
<reference evidence="1 2" key="1">
    <citation type="submission" date="2024-01" db="EMBL/GenBank/DDBJ databases">
        <title>A draft genome for the cacao thread blight pathogen Marasmiellus scandens.</title>
        <authorList>
            <person name="Baruah I.K."/>
            <person name="Leung J."/>
            <person name="Bukari Y."/>
            <person name="Amoako-Attah I."/>
            <person name="Meinhardt L.W."/>
            <person name="Bailey B.A."/>
            <person name="Cohen S.P."/>
        </authorList>
    </citation>
    <scope>NUCLEOTIDE SEQUENCE [LARGE SCALE GENOMIC DNA]</scope>
    <source>
        <strain evidence="1 2">GH-19</strain>
    </source>
</reference>
<dbReference type="Proteomes" id="UP001498398">
    <property type="component" value="Unassembled WGS sequence"/>
</dbReference>
<dbReference type="EMBL" id="JBANRG010000010">
    <property type="protein sequence ID" value="KAK7462726.1"/>
    <property type="molecule type" value="Genomic_DNA"/>
</dbReference>
<proteinExistence type="predicted"/>
<sequence length="275" mass="31873">MSSDNPSNSETNAEYKVSELFDKTDGTIAFRSSDNMIFHINPKYLEITTEGFPPSDFVSTPSSEAVSLAEKSDVLELLFQFTCPRVPPNLDGIGFSLVLEVAEAAEKYVVYNAITICTMRMKDFLPQEALRVFQFAGEYDHENLIDIVAPLLVHKPFSDVAYSIPSKLHFAWSMYREQWLQTLYHISFWATDVDLCHCYQSRDHNSRWKRRVWEVQNQIAINPPDILKFRQLLDETTLGTCQGYTHWLDEVDAEIKQMRDFRSFLAEHRGKAKFY</sequence>
<evidence type="ECO:0008006" key="3">
    <source>
        <dbReference type="Google" id="ProtNLM"/>
    </source>
</evidence>
<comment type="caution">
    <text evidence="1">The sequence shown here is derived from an EMBL/GenBank/DDBJ whole genome shotgun (WGS) entry which is preliminary data.</text>
</comment>
<protein>
    <recommendedName>
        <fullName evidence="3">BTB domain-containing protein</fullName>
    </recommendedName>
</protein>
<accession>A0ABR1JKG1</accession>
<gene>
    <name evidence="1" type="ORF">VKT23_007313</name>
</gene>
<name>A0ABR1JKG1_9AGAR</name>